<dbReference type="Pfam" id="PF13442">
    <property type="entry name" value="Cytochrome_CBB3"/>
    <property type="match status" value="1"/>
</dbReference>
<evidence type="ECO:0000313" key="9">
    <source>
        <dbReference type="Proteomes" id="UP001057877"/>
    </source>
</evidence>
<dbReference type="InterPro" id="IPR009056">
    <property type="entry name" value="Cyt_c-like_dom"/>
</dbReference>
<evidence type="ECO:0000256" key="5">
    <source>
        <dbReference type="ARBA" id="ARBA00023004"/>
    </source>
</evidence>
<gene>
    <name evidence="8" type="ORF">L1F29_25865</name>
</gene>
<keyword evidence="3 6" id="KW-0479">Metal-binding</keyword>
<dbReference type="EMBL" id="CP091430">
    <property type="protein sequence ID" value="UVI28839.1"/>
    <property type="molecule type" value="Genomic_DNA"/>
</dbReference>
<keyword evidence="4" id="KW-0249">Electron transport</keyword>
<dbReference type="InterPro" id="IPR036909">
    <property type="entry name" value="Cyt_c-like_dom_sf"/>
</dbReference>
<evidence type="ECO:0000256" key="6">
    <source>
        <dbReference type="PROSITE-ProRule" id="PRU00433"/>
    </source>
</evidence>
<evidence type="ECO:0000256" key="1">
    <source>
        <dbReference type="ARBA" id="ARBA00022448"/>
    </source>
</evidence>
<dbReference type="InterPro" id="IPR051811">
    <property type="entry name" value="Cytochrome_c550/c551-like"/>
</dbReference>
<dbReference type="PRINTS" id="PR00605">
    <property type="entry name" value="CYTCHROMECIC"/>
</dbReference>
<evidence type="ECO:0000256" key="3">
    <source>
        <dbReference type="ARBA" id="ARBA00022723"/>
    </source>
</evidence>
<keyword evidence="5 6" id="KW-0408">Iron</keyword>
<reference evidence="8" key="1">
    <citation type="submission" date="2022-01" db="EMBL/GenBank/DDBJ databases">
        <title>Paenibacillus spongiae sp. nov., isolated from marine sponge.</title>
        <authorList>
            <person name="Li Z."/>
            <person name="Zhang M."/>
        </authorList>
    </citation>
    <scope>NUCLEOTIDE SEQUENCE</scope>
    <source>
        <strain evidence="8">PHS-Z3</strain>
    </source>
</reference>
<keyword evidence="9" id="KW-1185">Reference proteome</keyword>
<dbReference type="PANTHER" id="PTHR37823">
    <property type="entry name" value="CYTOCHROME C-553-LIKE"/>
    <property type="match status" value="1"/>
</dbReference>
<evidence type="ECO:0000256" key="4">
    <source>
        <dbReference type="ARBA" id="ARBA00022982"/>
    </source>
</evidence>
<protein>
    <submittedName>
        <fullName evidence="8">Cytochrome c</fullName>
    </submittedName>
</protein>
<proteinExistence type="predicted"/>
<evidence type="ECO:0000313" key="8">
    <source>
        <dbReference type="EMBL" id="UVI28839.1"/>
    </source>
</evidence>
<dbReference type="PANTHER" id="PTHR37823:SF4">
    <property type="entry name" value="MENAQUINOL-CYTOCHROME C REDUCTASE CYTOCHROME B_C SUBUNIT"/>
    <property type="match status" value="1"/>
</dbReference>
<sequence length="117" mass="12417">MMKMTSNTPSRILRNALPLMLGAVMILLTGCGGGGSNTLEGPAQTVKIYKANCVSCHGSELQGKMGASSNLQDVGARMTEEEIIQQIRDGEGSMPEFASKLEADEITALAEWLASKK</sequence>
<dbReference type="PROSITE" id="PS51007">
    <property type="entry name" value="CYTC"/>
    <property type="match status" value="1"/>
</dbReference>
<dbReference type="SUPFAM" id="SSF46626">
    <property type="entry name" value="Cytochrome c"/>
    <property type="match status" value="1"/>
</dbReference>
<evidence type="ECO:0000259" key="7">
    <source>
        <dbReference type="PROSITE" id="PS51007"/>
    </source>
</evidence>
<accession>A0ABY5S4L3</accession>
<dbReference type="Gene3D" id="1.10.760.10">
    <property type="entry name" value="Cytochrome c-like domain"/>
    <property type="match status" value="1"/>
</dbReference>
<evidence type="ECO:0000256" key="2">
    <source>
        <dbReference type="ARBA" id="ARBA00022617"/>
    </source>
</evidence>
<dbReference type="InterPro" id="IPR008168">
    <property type="entry name" value="Cyt_C_IC"/>
</dbReference>
<keyword evidence="1" id="KW-0813">Transport</keyword>
<dbReference type="PROSITE" id="PS51257">
    <property type="entry name" value="PROKAR_LIPOPROTEIN"/>
    <property type="match status" value="1"/>
</dbReference>
<name>A0ABY5S4L3_9BACL</name>
<organism evidence="8 9">
    <name type="scientific">Paenibacillus spongiae</name>
    <dbReference type="NCBI Taxonomy" id="2909671"/>
    <lineage>
        <taxon>Bacteria</taxon>
        <taxon>Bacillati</taxon>
        <taxon>Bacillota</taxon>
        <taxon>Bacilli</taxon>
        <taxon>Bacillales</taxon>
        <taxon>Paenibacillaceae</taxon>
        <taxon>Paenibacillus</taxon>
    </lineage>
</organism>
<dbReference type="Proteomes" id="UP001057877">
    <property type="component" value="Chromosome"/>
</dbReference>
<feature type="domain" description="Cytochrome c" evidence="7">
    <location>
        <begin position="40"/>
        <end position="117"/>
    </location>
</feature>
<dbReference type="RefSeq" id="WP_258384927.1">
    <property type="nucleotide sequence ID" value="NZ_CP091430.1"/>
</dbReference>
<keyword evidence="2 6" id="KW-0349">Heme</keyword>